<proteinExistence type="predicted"/>
<dbReference type="RefSeq" id="WP_147913385.1">
    <property type="nucleotide sequence ID" value="NZ_JBHUEJ010000008.1"/>
</dbReference>
<keyword evidence="2" id="KW-1185">Reference proteome</keyword>
<dbReference type="EMBL" id="JBHUEJ010000008">
    <property type="protein sequence ID" value="MFD1709728.1"/>
    <property type="molecule type" value="Genomic_DNA"/>
</dbReference>
<name>A0ABW4KQG1_9BURK</name>
<dbReference type="Proteomes" id="UP001597304">
    <property type="component" value="Unassembled WGS sequence"/>
</dbReference>
<gene>
    <name evidence="1" type="ORF">ACFSF0_03865</name>
</gene>
<evidence type="ECO:0000313" key="2">
    <source>
        <dbReference type="Proteomes" id="UP001597304"/>
    </source>
</evidence>
<protein>
    <submittedName>
        <fullName evidence="1">Uncharacterized protein</fullName>
    </submittedName>
</protein>
<organism evidence="1 2">
    <name type="scientific">Ottowia flava</name>
    <dbReference type="NCBI Taxonomy" id="2675430"/>
    <lineage>
        <taxon>Bacteria</taxon>
        <taxon>Pseudomonadati</taxon>
        <taxon>Pseudomonadota</taxon>
        <taxon>Betaproteobacteria</taxon>
        <taxon>Burkholderiales</taxon>
        <taxon>Comamonadaceae</taxon>
        <taxon>Ottowia</taxon>
    </lineage>
</organism>
<evidence type="ECO:0000313" key="1">
    <source>
        <dbReference type="EMBL" id="MFD1709728.1"/>
    </source>
</evidence>
<accession>A0ABW4KQG1</accession>
<comment type="caution">
    <text evidence="1">The sequence shown here is derived from an EMBL/GenBank/DDBJ whole genome shotgun (WGS) entry which is preliminary data.</text>
</comment>
<reference evidence="2" key="1">
    <citation type="journal article" date="2019" name="Int. J. Syst. Evol. Microbiol.">
        <title>The Global Catalogue of Microorganisms (GCM) 10K type strain sequencing project: providing services to taxonomists for standard genome sequencing and annotation.</title>
        <authorList>
            <consortium name="The Broad Institute Genomics Platform"/>
            <consortium name="The Broad Institute Genome Sequencing Center for Infectious Disease"/>
            <person name="Wu L."/>
            <person name="Ma J."/>
        </authorList>
    </citation>
    <scope>NUCLEOTIDE SEQUENCE [LARGE SCALE GENOMIC DNA]</scope>
    <source>
        <strain evidence="2">LMG 29247</strain>
    </source>
</reference>
<sequence>MSSPHAHAEFLRALADGEVIETRLEGCDDEWVPVLSASTTAMHMLLNPAMWTNAKYEFRVAQEAA</sequence>